<keyword evidence="3" id="KW-1029">Fimbrium biogenesis</keyword>
<evidence type="ECO:0000256" key="1">
    <source>
        <dbReference type="ARBA" id="ARBA00004561"/>
    </source>
</evidence>
<reference evidence="9 10" key="1">
    <citation type="submission" date="2016-10" db="EMBL/GenBank/DDBJ databases">
        <authorList>
            <person name="de Groot N.N."/>
        </authorList>
    </citation>
    <scope>NUCLEOTIDE SEQUENCE [LARGE SCALE GENOMIC DNA]</scope>
    <source>
        <strain evidence="9">1</strain>
    </source>
</reference>
<dbReference type="GO" id="GO:0046872">
    <property type="term" value="F:metal ion binding"/>
    <property type="evidence" value="ECO:0007669"/>
    <property type="project" value="UniProtKB-KW"/>
</dbReference>
<gene>
    <name evidence="9" type="ORF">NSMM_240053</name>
</gene>
<dbReference type="OrthoDB" id="7156875at2"/>
<evidence type="ECO:0000256" key="5">
    <source>
        <dbReference type="ARBA" id="ARBA00022837"/>
    </source>
</evidence>
<dbReference type="EMBL" id="FMWO01000030">
    <property type="protein sequence ID" value="SCZ84669.1"/>
    <property type="molecule type" value="Genomic_DNA"/>
</dbReference>
<evidence type="ECO:0000313" key="9">
    <source>
        <dbReference type="EMBL" id="SCZ84669.1"/>
    </source>
</evidence>
<sequence>MKSIYTLPGISVLLCMLVLLPTRVQAALPLSDVPLFLTTAVDPNVIFTLDDSGSMQFEIMPDGLIVRDTRYVFPRASSVYGSSDYENRVVGFDADNWRSASLRSSDVNKIYYNPVVRYLPWSNSDGSLMANASPTCAPHNPFNTAKGCRDLTQDTTQNARWLTAGGGITDFEDRTFYPAVYFRYNGGLVNSASSYTQVEIKSSVSNYDGSAERTDCVAAPVCTYAEEIQNFANWYTYYRSRILLSRAGVGRAFTLQGNNMRVGFGAINKSSNTVDGVSTSTLIAGVRQFAGANRDNFFNQLYGHTIPAAGTPLRKATQSIGEYLKRTDNKGPWSTTPGESGGTQPVCRQNYHILMTDGTWNGSDPSGIGNADNTAGNSHVNHFPNASPASYQYSPGPPYADNHSKTLADVAMHYWKNDLQPDLNNKVPTNAKDPAFWQHMVNFTVGLGVEGSLSELPTTAAGWPDPETDSLSKIDDLWHAAVNSRGEFFSAQEPAAFASGLSNVLVNITARTSSAAAVTTNTSRLNTGAQIYQAKFNSADWSGQLFAFNLQSDGSLGAVQWEASSQLPGHASRKIFTHNGSAGLAFTSAEFSSLSTTQQAALNKNIVGVDDGKGMLRLNWLRGDKSSEIAMGGTFRNRNSGLLGDIVNSDLLYVKALNFNYDSLPSGTPGQVNYQTFVYANKNRLPVVYTGANDGMLHALNADTGQELFAYVPAAVYPNLSKLTATDYAHRYFVDGNAYAGDAYIDSSWKTILLGSLGGGGKSIFALDITDPNNFSASNVLWEFTDTDLGFVHGQAKIARLKNGDWVAIISNGYNSGSDKAFLFIVNLQTGALIKKIATSNSTNNGLSSPALVDTDNDKIIDTVYAGDLQGNVWKFDLSHSNTTQWAVAYKTGSNNMPLFTARNASNQVQPITSPLEIGFHKNGGYIIFFGTGQFIASGDNTNTQIQSFYGIWDNGSSHITATDRSVLQQQTIVTETVLPPFERTVSTNTVNWVNKRGWYIDLLQPPVPGIAQGERSVIMPMLSFGRIIFTTLIPSNDPCEAGGRNWLMLLDAETGGMKSGAEFDTNGDGKVNSQDRVIAGINSDGIRSESVAISAGSLIHLIASTTTGAVENITIKNNAPPPRRSWKQIQ</sequence>
<evidence type="ECO:0000259" key="8">
    <source>
        <dbReference type="Pfam" id="PF05567"/>
    </source>
</evidence>
<evidence type="ECO:0000256" key="2">
    <source>
        <dbReference type="ARBA" id="ARBA00008387"/>
    </source>
</evidence>
<dbReference type="AlphaFoldDB" id="A0A1G5SE17"/>
<accession>A0A1G5SE17</accession>
<organism evidence="9 10">
    <name type="scientific">Nitrosomonas mobilis</name>
    <dbReference type="NCBI Taxonomy" id="51642"/>
    <lineage>
        <taxon>Bacteria</taxon>
        <taxon>Pseudomonadati</taxon>
        <taxon>Pseudomonadota</taxon>
        <taxon>Betaproteobacteria</taxon>
        <taxon>Nitrosomonadales</taxon>
        <taxon>Nitrosomonadaceae</taxon>
        <taxon>Nitrosomonas</taxon>
    </lineage>
</organism>
<dbReference type="GO" id="GO:0009289">
    <property type="term" value="C:pilus"/>
    <property type="evidence" value="ECO:0007669"/>
    <property type="project" value="UniProtKB-SubCell"/>
</dbReference>
<feature type="compositionally biased region" description="Polar residues" evidence="7">
    <location>
        <begin position="332"/>
        <end position="345"/>
    </location>
</feature>
<feature type="region of interest" description="Disordered" evidence="7">
    <location>
        <begin position="326"/>
        <end position="345"/>
    </location>
</feature>
<evidence type="ECO:0000256" key="4">
    <source>
        <dbReference type="ARBA" id="ARBA00022723"/>
    </source>
</evidence>
<evidence type="ECO:0000256" key="7">
    <source>
        <dbReference type="SAM" id="MobiDB-lite"/>
    </source>
</evidence>
<keyword evidence="6" id="KW-0281">Fimbrium</keyword>
<dbReference type="Proteomes" id="UP000198729">
    <property type="component" value="Unassembled WGS sequence"/>
</dbReference>
<keyword evidence="5" id="KW-0106">Calcium</keyword>
<keyword evidence="4" id="KW-0479">Metal-binding</keyword>
<feature type="domain" description="PilY1 beta-propeller" evidence="8">
    <location>
        <begin position="643"/>
        <end position="973"/>
    </location>
</feature>
<dbReference type="InterPro" id="IPR008707">
    <property type="entry name" value="B-propeller_PilY1"/>
</dbReference>
<evidence type="ECO:0000313" key="10">
    <source>
        <dbReference type="Proteomes" id="UP000198729"/>
    </source>
</evidence>
<evidence type="ECO:0000256" key="3">
    <source>
        <dbReference type="ARBA" id="ARBA00022558"/>
    </source>
</evidence>
<keyword evidence="10" id="KW-1185">Reference proteome</keyword>
<dbReference type="STRING" id="51642.NSMM_240053"/>
<proteinExistence type="inferred from homology"/>
<name>A0A1G5SE17_9PROT</name>
<dbReference type="SUPFAM" id="SSF50998">
    <property type="entry name" value="Quinoprotein alcohol dehydrogenase-like"/>
    <property type="match status" value="1"/>
</dbReference>
<comment type="similarity">
    <text evidence="2">Belongs to the PilY1 family.</text>
</comment>
<dbReference type="RefSeq" id="WP_090284324.1">
    <property type="nucleotide sequence ID" value="NZ_FMWO01000030.1"/>
</dbReference>
<comment type="subcellular location">
    <subcellularLocation>
        <location evidence="1">Fimbrium</location>
    </subcellularLocation>
</comment>
<dbReference type="InterPro" id="IPR011047">
    <property type="entry name" value="Quinoprotein_ADH-like_sf"/>
</dbReference>
<evidence type="ECO:0000256" key="6">
    <source>
        <dbReference type="ARBA" id="ARBA00023263"/>
    </source>
</evidence>
<protein>
    <submittedName>
        <fullName evidence="9">Putative type 4 fimbrial biogenesis protein PilY1</fullName>
    </submittedName>
</protein>
<dbReference type="Pfam" id="PF05567">
    <property type="entry name" value="T4P_PilY1"/>
    <property type="match status" value="1"/>
</dbReference>